<organism evidence="4 5">
    <name type="scientific">Acanthamoeba castellanii (strain ATCC 30010 / Neff)</name>
    <dbReference type="NCBI Taxonomy" id="1257118"/>
    <lineage>
        <taxon>Eukaryota</taxon>
        <taxon>Amoebozoa</taxon>
        <taxon>Discosea</taxon>
        <taxon>Longamoebia</taxon>
        <taxon>Centramoebida</taxon>
        <taxon>Acanthamoebidae</taxon>
        <taxon>Acanthamoeba</taxon>
    </lineage>
</organism>
<proteinExistence type="predicted"/>
<evidence type="ECO:0000256" key="1">
    <source>
        <dbReference type="ARBA" id="ARBA00022741"/>
    </source>
</evidence>
<reference evidence="4 5" key="1">
    <citation type="journal article" date="2013" name="Genome Biol.">
        <title>Genome of Acanthamoeba castellanii highlights extensive lateral gene transfer and early evolution of tyrosine kinase signaling.</title>
        <authorList>
            <person name="Clarke M."/>
            <person name="Lohan A.J."/>
            <person name="Liu B."/>
            <person name="Lagkouvardos I."/>
            <person name="Roy S."/>
            <person name="Zafar N."/>
            <person name="Bertelli C."/>
            <person name="Schilde C."/>
            <person name="Kianianmomeni A."/>
            <person name="Burglin T.R."/>
            <person name="Frech C."/>
            <person name="Turcotte B."/>
            <person name="Kopec K.O."/>
            <person name="Synnott J.M."/>
            <person name="Choo C."/>
            <person name="Paponov I."/>
            <person name="Finkler A."/>
            <person name="Soon Heng Tan C."/>
            <person name="Hutchins A.P."/>
            <person name="Weinmeier T."/>
            <person name="Rattei T."/>
            <person name="Chu J.S."/>
            <person name="Gimenez G."/>
            <person name="Irimia M."/>
            <person name="Rigden D.J."/>
            <person name="Fitzpatrick D.A."/>
            <person name="Lorenzo-Morales J."/>
            <person name="Bateman A."/>
            <person name="Chiu C.H."/>
            <person name="Tang P."/>
            <person name="Hegemann P."/>
            <person name="Fromm H."/>
            <person name="Raoult D."/>
            <person name="Greub G."/>
            <person name="Miranda-Saavedra D."/>
            <person name="Chen N."/>
            <person name="Nash P."/>
            <person name="Ginger M.L."/>
            <person name="Horn M."/>
            <person name="Schaap P."/>
            <person name="Caler L."/>
            <person name="Loftus B."/>
        </authorList>
    </citation>
    <scope>NUCLEOTIDE SEQUENCE [LARGE SCALE GENOMIC DNA]</scope>
    <source>
        <strain evidence="4 5">Neff</strain>
    </source>
</reference>
<evidence type="ECO:0000313" key="4">
    <source>
        <dbReference type="EMBL" id="ELR22293.1"/>
    </source>
</evidence>
<dbReference type="SUPFAM" id="SSF52540">
    <property type="entry name" value="P-loop containing nucleoside triphosphate hydrolases"/>
    <property type="match status" value="1"/>
</dbReference>
<evidence type="ECO:0000313" key="5">
    <source>
        <dbReference type="Proteomes" id="UP000011083"/>
    </source>
</evidence>
<accession>L8HC26</accession>
<dbReference type="SMART" id="SM00173">
    <property type="entry name" value="RAS"/>
    <property type="match status" value="1"/>
</dbReference>
<dbReference type="InterPro" id="IPR001806">
    <property type="entry name" value="Small_GTPase"/>
</dbReference>
<keyword evidence="5" id="KW-1185">Reference proteome</keyword>
<dbReference type="PRINTS" id="PR00449">
    <property type="entry name" value="RASTRNSFRMNG"/>
</dbReference>
<dbReference type="GO" id="GO:0005525">
    <property type="term" value="F:GTP binding"/>
    <property type="evidence" value="ECO:0007669"/>
    <property type="project" value="UniProtKB-KW"/>
</dbReference>
<dbReference type="GO" id="GO:0003924">
    <property type="term" value="F:GTPase activity"/>
    <property type="evidence" value="ECO:0007669"/>
    <property type="project" value="InterPro"/>
</dbReference>
<dbReference type="InterPro" id="IPR050227">
    <property type="entry name" value="Rab"/>
</dbReference>
<dbReference type="STRING" id="1257118.L8HC26"/>
<dbReference type="SUPFAM" id="SSF81383">
    <property type="entry name" value="F-box domain"/>
    <property type="match status" value="1"/>
</dbReference>
<dbReference type="Pfam" id="PF00071">
    <property type="entry name" value="Ras"/>
    <property type="match status" value="1"/>
</dbReference>
<keyword evidence="1" id="KW-0547">Nucleotide-binding</keyword>
<sequence>MNCTAEGVDVARRKKGSKGAVKSVLGSATFVSGQSEQATCGLLALTDALLLSALLPLLPPVALLRLGATCQRLRSLTSHDTVWAAHYRSARGKAKSNHAGSAPLMKAWREWVAVGLEWEYPGLVHGTHHHHHQYYRQRLAHTSAREWSSSPAHRAARKELARAMRKHQAPQHDYSLKVVVAGDWRVGKDRRHAPPYEEHPDFVPSPLHLFAAAAAAAAAWENPITGFKTVGSSPFRDCDAVIVCFDATAERSFDSAKALVQEIKRYTYDRVLGRMLVGTKWDKRKKRAVPRELPKAFAMEEGIPFAWTSAKKGTGVEEAFRLLVGEMYARGVILHKARNKKPK</sequence>
<gene>
    <name evidence="4" type="ORF">ACA1_252170</name>
</gene>
<name>L8HC26_ACACF</name>
<dbReference type="InterPro" id="IPR027417">
    <property type="entry name" value="P-loop_NTPase"/>
</dbReference>
<keyword evidence="2" id="KW-0342">GTP-binding</keyword>
<dbReference type="SMART" id="SM00175">
    <property type="entry name" value="RAB"/>
    <property type="match status" value="1"/>
</dbReference>
<dbReference type="InterPro" id="IPR036047">
    <property type="entry name" value="F-box-like_dom_sf"/>
</dbReference>
<keyword evidence="3" id="KW-0449">Lipoprotein</keyword>
<evidence type="ECO:0000256" key="3">
    <source>
        <dbReference type="ARBA" id="ARBA00023288"/>
    </source>
</evidence>
<protein>
    <submittedName>
        <fullName evidence="4">Ras subfamily protein</fullName>
    </submittedName>
</protein>
<dbReference type="Proteomes" id="UP000011083">
    <property type="component" value="Unassembled WGS sequence"/>
</dbReference>
<dbReference type="GeneID" id="14923224"/>
<dbReference type="PANTHER" id="PTHR47977">
    <property type="entry name" value="RAS-RELATED PROTEIN RAB"/>
    <property type="match status" value="1"/>
</dbReference>
<evidence type="ECO:0000256" key="2">
    <source>
        <dbReference type="ARBA" id="ARBA00023134"/>
    </source>
</evidence>
<dbReference type="PROSITE" id="PS51419">
    <property type="entry name" value="RAB"/>
    <property type="match status" value="1"/>
</dbReference>
<dbReference type="KEGG" id="acan:ACA1_252170"/>
<dbReference type="Gene3D" id="3.40.50.300">
    <property type="entry name" value="P-loop containing nucleotide triphosphate hydrolases"/>
    <property type="match status" value="1"/>
</dbReference>
<dbReference type="RefSeq" id="XP_004367549.1">
    <property type="nucleotide sequence ID" value="XM_004367492.1"/>
</dbReference>
<dbReference type="AlphaFoldDB" id="L8HC26"/>
<dbReference type="VEuPathDB" id="AmoebaDB:ACA1_252170"/>
<dbReference type="EMBL" id="KB007885">
    <property type="protein sequence ID" value="ELR22293.1"/>
    <property type="molecule type" value="Genomic_DNA"/>
</dbReference>